<comment type="caution">
    <text evidence="8">The sequence shown here is derived from an EMBL/GenBank/DDBJ whole genome shotgun (WGS) entry which is preliminary data.</text>
</comment>
<dbReference type="InterPro" id="IPR037062">
    <property type="entry name" value="Malic_N_dom_sf"/>
</dbReference>
<feature type="domain" description="Malic enzyme NAD-binding" evidence="6">
    <location>
        <begin position="160"/>
        <end position="383"/>
    </location>
</feature>
<evidence type="ECO:0000259" key="6">
    <source>
        <dbReference type="SMART" id="SM00919"/>
    </source>
</evidence>
<evidence type="ECO:0000256" key="3">
    <source>
        <dbReference type="ARBA" id="ARBA00008785"/>
    </source>
</evidence>
<dbReference type="InterPro" id="IPR046346">
    <property type="entry name" value="Aminoacid_DH-like_N_sf"/>
</dbReference>
<keyword evidence="5" id="KW-0560">Oxidoreductase</keyword>
<dbReference type="Gene3D" id="3.40.50.720">
    <property type="entry name" value="NAD(P)-binding Rossmann-like Domain"/>
    <property type="match status" value="1"/>
</dbReference>
<dbReference type="PROSITE" id="PS00331">
    <property type="entry name" value="MALIC_ENZYMES"/>
    <property type="match status" value="1"/>
</dbReference>
<keyword evidence="9" id="KW-1185">Reference proteome</keyword>
<dbReference type="SMART" id="SM00919">
    <property type="entry name" value="Malic_M"/>
    <property type="match status" value="1"/>
</dbReference>
<dbReference type="Pfam" id="PF00390">
    <property type="entry name" value="malic"/>
    <property type="match status" value="1"/>
</dbReference>
<dbReference type="SMART" id="SM01274">
    <property type="entry name" value="malic"/>
    <property type="match status" value="1"/>
</dbReference>
<evidence type="ECO:0000256" key="1">
    <source>
        <dbReference type="ARBA" id="ARBA00001936"/>
    </source>
</evidence>
<gene>
    <name evidence="8" type="ORF">OCV88_08285</name>
</gene>
<comment type="similarity">
    <text evidence="3">Belongs to the malic enzymes family.</text>
</comment>
<evidence type="ECO:0000256" key="5">
    <source>
        <dbReference type="ARBA" id="ARBA00023002"/>
    </source>
</evidence>
<organism evidence="8 9">
    <name type="scientific">Brotonthovivens ammoniilytica</name>
    <dbReference type="NCBI Taxonomy" id="2981725"/>
    <lineage>
        <taxon>Bacteria</taxon>
        <taxon>Bacillati</taxon>
        <taxon>Bacillota</taxon>
        <taxon>Clostridia</taxon>
        <taxon>Lachnospirales</taxon>
        <taxon>Lachnospiraceae</taxon>
        <taxon>Brotonthovivens</taxon>
    </lineage>
</organism>
<reference evidence="8 9" key="1">
    <citation type="journal article" date="2021" name="ISME Commun">
        <title>Automated analysis of genomic sequences facilitates high-throughput and comprehensive description of bacteria.</title>
        <authorList>
            <person name="Hitch T.C.A."/>
        </authorList>
    </citation>
    <scope>NUCLEOTIDE SEQUENCE [LARGE SCALE GENOMIC DNA]</scope>
    <source>
        <strain evidence="8 9">Sanger_109</strain>
    </source>
</reference>
<feature type="domain" description="Malic enzyme N-terminal" evidence="7">
    <location>
        <begin position="15"/>
        <end position="148"/>
    </location>
</feature>
<dbReference type="SUPFAM" id="SSF53223">
    <property type="entry name" value="Aminoacid dehydrogenase-like, N-terminal domain"/>
    <property type="match status" value="1"/>
</dbReference>
<dbReference type="PANTHER" id="PTHR43237:SF4">
    <property type="entry name" value="NADP-DEPENDENT MALIC ENZYME"/>
    <property type="match status" value="1"/>
</dbReference>
<evidence type="ECO:0000259" key="7">
    <source>
        <dbReference type="SMART" id="SM01274"/>
    </source>
</evidence>
<dbReference type="InterPro" id="IPR051674">
    <property type="entry name" value="Malate_Decarboxylase"/>
</dbReference>
<dbReference type="SUPFAM" id="SSF51735">
    <property type="entry name" value="NAD(P)-binding Rossmann-fold domains"/>
    <property type="match status" value="1"/>
</dbReference>
<sequence>MNLKRAALERHYKLKGKIEVVSRAKIESVEDLAVLYTPGVAQPCLEIQKDIRKSFDFTRRNNLVAVITDGTAVLGLGDIGPEAGMPVMEGKCLLFKELGNVDAFPLCIQSRDPETIVETIVQIAGSFGGINLEDISAPRCFEIEEKLKKRLNIPVFHDDQHGTAVVVLAGIINALKLTGKEKHACRVVINGAGSAGIATAKLLHGFGFENIIVCDIRGIIARDDKSLNQAQMEIAGITNHRLRHGSLADALDGADIFVGVSAPGVVTADMIRRMNQGAIVFAMANPVPEIMPDLAKAAGAAVVGTGRSDFPNQINNVLAFPGIFRGALDVGAGEINEEMKLAAALAIADTVSKEELTADHIVPELLDPRVLKNVSKAVREAAIKTGAAGVRKEV</sequence>
<name>A0ABT2TJE1_9FIRM</name>
<evidence type="ECO:0000256" key="4">
    <source>
        <dbReference type="ARBA" id="ARBA00022723"/>
    </source>
</evidence>
<accession>A0ABT2TJE1</accession>
<dbReference type="RefSeq" id="WP_158425043.1">
    <property type="nucleotide sequence ID" value="NZ_JAOQJQ010000003.1"/>
</dbReference>
<evidence type="ECO:0000313" key="8">
    <source>
        <dbReference type="EMBL" id="MCU6762328.1"/>
    </source>
</evidence>
<dbReference type="Proteomes" id="UP001652442">
    <property type="component" value="Unassembled WGS sequence"/>
</dbReference>
<evidence type="ECO:0000256" key="2">
    <source>
        <dbReference type="ARBA" id="ARBA00001946"/>
    </source>
</evidence>
<dbReference type="PIRSF" id="PIRSF000106">
    <property type="entry name" value="ME"/>
    <property type="match status" value="1"/>
</dbReference>
<dbReference type="PANTHER" id="PTHR43237">
    <property type="entry name" value="NADP-DEPENDENT MALIC ENZYME"/>
    <property type="match status" value="1"/>
</dbReference>
<comment type="cofactor">
    <cofactor evidence="2">
        <name>Mg(2+)</name>
        <dbReference type="ChEBI" id="CHEBI:18420"/>
    </cofactor>
</comment>
<dbReference type="Pfam" id="PF03949">
    <property type="entry name" value="Malic_M"/>
    <property type="match status" value="1"/>
</dbReference>
<dbReference type="InterPro" id="IPR036291">
    <property type="entry name" value="NAD(P)-bd_dom_sf"/>
</dbReference>
<protein>
    <submittedName>
        <fullName evidence="8">NADP-dependent malic enzyme</fullName>
    </submittedName>
</protein>
<dbReference type="CDD" id="cd05311">
    <property type="entry name" value="NAD_bind_2_malic_enz"/>
    <property type="match status" value="1"/>
</dbReference>
<dbReference type="InterPro" id="IPR015884">
    <property type="entry name" value="Malic_enzyme_CS"/>
</dbReference>
<dbReference type="Gene3D" id="3.40.50.10380">
    <property type="entry name" value="Malic enzyme, N-terminal domain"/>
    <property type="match status" value="1"/>
</dbReference>
<dbReference type="InterPro" id="IPR012302">
    <property type="entry name" value="Malic_NAD-bd"/>
</dbReference>
<keyword evidence="4" id="KW-0479">Metal-binding</keyword>
<comment type="cofactor">
    <cofactor evidence="1">
        <name>Mn(2+)</name>
        <dbReference type="ChEBI" id="CHEBI:29035"/>
    </cofactor>
</comment>
<dbReference type="InterPro" id="IPR045213">
    <property type="entry name" value="Malic_NAD-bd_bact_type"/>
</dbReference>
<dbReference type="InterPro" id="IPR012301">
    <property type="entry name" value="Malic_N_dom"/>
</dbReference>
<dbReference type="EMBL" id="JAOQJQ010000003">
    <property type="protein sequence ID" value="MCU6762328.1"/>
    <property type="molecule type" value="Genomic_DNA"/>
</dbReference>
<proteinExistence type="inferred from homology"/>
<evidence type="ECO:0000313" key="9">
    <source>
        <dbReference type="Proteomes" id="UP001652442"/>
    </source>
</evidence>
<dbReference type="InterPro" id="IPR001891">
    <property type="entry name" value="Malic_OxRdtase"/>
</dbReference>